<keyword evidence="1" id="KW-0812">Transmembrane</keyword>
<reference evidence="2" key="1">
    <citation type="submission" date="2020-06" db="EMBL/GenBank/DDBJ databases">
        <title>Unique genomic features of the anaerobic methanotrophic archaea.</title>
        <authorList>
            <person name="Chadwick G.L."/>
            <person name="Skennerton C.T."/>
            <person name="Laso-Perez R."/>
            <person name="Leu A.O."/>
            <person name="Speth D.R."/>
            <person name="Yu H."/>
            <person name="Morgan-Lang C."/>
            <person name="Hatzenpichler R."/>
            <person name="Goudeau D."/>
            <person name="Malmstrom R."/>
            <person name="Brazelton W.J."/>
            <person name="Woyke T."/>
            <person name="Hallam S.J."/>
            <person name="Tyson G.W."/>
            <person name="Wegener G."/>
            <person name="Boetius A."/>
            <person name="Orphan V."/>
        </authorList>
    </citation>
    <scope>NUCLEOTIDE SEQUENCE</scope>
</reference>
<evidence type="ECO:0000313" key="2">
    <source>
        <dbReference type="EMBL" id="QNO47006.1"/>
    </source>
</evidence>
<dbReference type="AlphaFoldDB" id="A0A7G9YG72"/>
<gene>
    <name evidence="2" type="ORF">JMDIOONB_00018</name>
</gene>
<evidence type="ECO:0000256" key="1">
    <source>
        <dbReference type="SAM" id="Phobius"/>
    </source>
</evidence>
<keyword evidence="1" id="KW-0472">Membrane</keyword>
<organism evidence="2">
    <name type="scientific">Candidatus Methanogaster sp. ANME-2c ERB4</name>
    <dbReference type="NCBI Taxonomy" id="2759911"/>
    <lineage>
        <taxon>Archaea</taxon>
        <taxon>Methanobacteriati</taxon>
        <taxon>Methanobacteriota</taxon>
        <taxon>Stenosarchaea group</taxon>
        <taxon>Methanomicrobia</taxon>
        <taxon>Methanosarcinales</taxon>
        <taxon>ANME-2 cluster</taxon>
        <taxon>Candidatus Methanogasteraceae</taxon>
        <taxon>Candidatus Methanogaster</taxon>
    </lineage>
</organism>
<accession>A0A7G9YG72</accession>
<feature type="transmembrane region" description="Helical" evidence="1">
    <location>
        <begin position="28"/>
        <end position="45"/>
    </location>
</feature>
<protein>
    <submittedName>
        <fullName evidence="2">Uncharacterized protein</fullName>
    </submittedName>
</protein>
<proteinExistence type="predicted"/>
<sequence>MNLKRKFLEFLRKGGSDRVFGWRGRIEMVEAMVTFTLFFWAGFMWDGGGCMYEDV</sequence>
<name>A0A7G9YG72_9EURY</name>
<keyword evidence="1" id="KW-1133">Transmembrane helix</keyword>
<dbReference type="EMBL" id="MT631237">
    <property type="protein sequence ID" value="QNO47006.1"/>
    <property type="molecule type" value="Genomic_DNA"/>
</dbReference>